<keyword evidence="3" id="KW-1185">Reference proteome</keyword>
<keyword evidence="1" id="KW-1133">Transmembrane helix</keyword>
<evidence type="ECO:0000313" key="3">
    <source>
        <dbReference type="Proteomes" id="UP000024816"/>
    </source>
</evidence>
<dbReference type="OrthoDB" id="7619538at2"/>
<protein>
    <submittedName>
        <fullName evidence="2">Uncharacterized protein</fullName>
    </submittedName>
</protein>
<dbReference type="AlphaFoldDB" id="A0A059FGK4"/>
<dbReference type="eggNOG" id="ENOG50335PZ">
    <property type="taxonomic scope" value="Bacteria"/>
</dbReference>
<name>A0A059FGK4_9PROT</name>
<keyword evidence="1" id="KW-0472">Membrane</keyword>
<proteinExistence type="predicted"/>
<reference evidence="2 3" key="1">
    <citation type="journal article" date="2014" name="Antonie Van Leeuwenhoek">
        <title>Hyphomonas beringensis sp. nov. and Hyphomonas chukchiensis sp. nov., isolated from surface seawater of the Bering Sea and Chukchi Sea.</title>
        <authorList>
            <person name="Li C."/>
            <person name="Lai Q."/>
            <person name="Li G."/>
            <person name="Dong C."/>
            <person name="Wang J."/>
            <person name="Liao Y."/>
            <person name="Shao Z."/>
        </authorList>
    </citation>
    <scope>NUCLEOTIDE SEQUENCE [LARGE SCALE GENOMIC DNA]</scope>
    <source>
        <strain evidence="2 3">VP2</strain>
    </source>
</reference>
<dbReference type="Proteomes" id="UP000024816">
    <property type="component" value="Unassembled WGS sequence"/>
</dbReference>
<dbReference type="EMBL" id="ARYJ01000003">
    <property type="protein sequence ID" value="KCZ89742.1"/>
    <property type="molecule type" value="Genomic_DNA"/>
</dbReference>
<sequence>MARNYNRNGYSPGHPWFYVLGGPVLPPSVILAEVVSCNYRGYMERDISRIDALAEPKRSEELRKLRGKVLVDYRRDLSGYRKAARDLNAFRREHPEAVDEPFHDSVHTALSLKHNHLFNDFAHLIVLDELLSVQPDLFGV</sequence>
<evidence type="ECO:0000256" key="1">
    <source>
        <dbReference type="SAM" id="Phobius"/>
    </source>
</evidence>
<dbReference type="RefSeq" id="WP_035579419.1">
    <property type="nucleotide sequence ID" value="NZ_ARYJ01000003.1"/>
</dbReference>
<keyword evidence="1" id="KW-0812">Transmembrane</keyword>
<accession>A0A059FGK4</accession>
<gene>
    <name evidence="2" type="ORF">HJA_05807</name>
</gene>
<dbReference type="PATRIC" id="fig|1280952.3.peg.1152"/>
<comment type="caution">
    <text evidence="2">The sequence shown here is derived from an EMBL/GenBank/DDBJ whole genome shotgun (WGS) entry which is preliminary data.</text>
</comment>
<evidence type="ECO:0000313" key="2">
    <source>
        <dbReference type="EMBL" id="KCZ89742.1"/>
    </source>
</evidence>
<feature type="transmembrane region" description="Helical" evidence="1">
    <location>
        <begin position="16"/>
        <end position="39"/>
    </location>
</feature>
<organism evidence="2 3">
    <name type="scientific">Hyphomonas jannaschiana VP2</name>
    <dbReference type="NCBI Taxonomy" id="1280952"/>
    <lineage>
        <taxon>Bacteria</taxon>
        <taxon>Pseudomonadati</taxon>
        <taxon>Pseudomonadota</taxon>
        <taxon>Alphaproteobacteria</taxon>
        <taxon>Hyphomonadales</taxon>
        <taxon>Hyphomonadaceae</taxon>
        <taxon>Hyphomonas</taxon>
    </lineage>
</organism>